<keyword evidence="1" id="KW-0812">Transmembrane</keyword>
<proteinExistence type="predicted"/>
<protein>
    <submittedName>
        <fullName evidence="2">Putative alkaline shock family protein YloU</fullName>
    </submittedName>
</protein>
<keyword evidence="1" id="KW-0472">Membrane</keyword>
<comment type="caution">
    <text evidence="2">The sequence shown here is derived from an EMBL/GenBank/DDBJ whole genome shotgun (WGS) entry which is preliminary data.</text>
</comment>
<keyword evidence="1" id="KW-1133">Transmembrane helix</keyword>
<organism evidence="2 3">
    <name type="scientific">Anaerosolibacter carboniphilus</name>
    <dbReference type="NCBI Taxonomy" id="1417629"/>
    <lineage>
        <taxon>Bacteria</taxon>
        <taxon>Bacillati</taxon>
        <taxon>Bacillota</taxon>
        <taxon>Clostridia</taxon>
        <taxon>Peptostreptococcales</taxon>
        <taxon>Thermotaleaceae</taxon>
        <taxon>Anaerosolibacter</taxon>
    </lineage>
</organism>
<sequence length="178" mass="20446">MNIIDRVFLALYSLFIGLFSLILLFVPFYEEAYWWTSHVFDIYRFDWQYVLIPGFFFIISIRFLMTGLKSHASKNRSIVKHTSYGEISISLNTLEGMAQKSAREINGLREIRATVHPLAEGILIHINALTVPDANIPETTVKVQQSIKEYIEQYSGIEVREVKVSIENIASISKGRVE</sequence>
<reference evidence="2 3" key="1">
    <citation type="submission" date="2020-08" db="EMBL/GenBank/DDBJ databases">
        <title>Genomic Encyclopedia of Type Strains, Phase IV (KMG-IV): sequencing the most valuable type-strain genomes for metagenomic binning, comparative biology and taxonomic classification.</title>
        <authorList>
            <person name="Goeker M."/>
        </authorList>
    </citation>
    <scope>NUCLEOTIDE SEQUENCE [LARGE SCALE GENOMIC DNA]</scope>
    <source>
        <strain evidence="2 3">DSM 103526</strain>
    </source>
</reference>
<dbReference type="EMBL" id="JACHEN010000016">
    <property type="protein sequence ID" value="MBB6216626.1"/>
    <property type="molecule type" value="Genomic_DNA"/>
</dbReference>
<dbReference type="NCBIfam" id="NF033218">
    <property type="entry name" value="anchor_AmaP"/>
    <property type="match status" value="1"/>
</dbReference>
<dbReference type="RefSeq" id="WP_184311150.1">
    <property type="nucleotide sequence ID" value="NZ_JACHEN010000016.1"/>
</dbReference>
<name>A0A841KSR7_9FIRM</name>
<evidence type="ECO:0000313" key="3">
    <source>
        <dbReference type="Proteomes" id="UP000579281"/>
    </source>
</evidence>
<evidence type="ECO:0000313" key="2">
    <source>
        <dbReference type="EMBL" id="MBB6216626.1"/>
    </source>
</evidence>
<evidence type="ECO:0000256" key="1">
    <source>
        <dbReference type="SAM" id="Phobius"/>
    </source>
</evidence>
<keyword evidence="3" id="KW-1185">Reference proteome</keyword>
<gene>
    <name evidence="2" type="ORF">HNQ80_002730</name>
</gene>
<accession>A0A841KSR7</accession>
<feature type="transmembrane region" description="Helical" evidence="1">
    <location>
        <begin position="7"/>
        <end position="29"/>
    </location>
</feature>
<dbReference type="AlphaFoldDB" id="A0A841KSR7"/>
<feature type="transmembrane region" description="Helical" evidence="1">
    <location>
        <begin position="49"/>
        <end position="68"/>
    </location>
</feature>
<dbReference type="Proteomes" id="UP000579281">
    <property type="component" value="Unassembled WGS sequence"/>
</dbReference>